<evidence type="ECO:0000259" key="3">
    <source>
        <dbReference type="Pfam" id="PF00180"/>
    </source>
</evidence>
<feature type="domain" description="Isopropylmalate dehydrogenase-like" evidence="3">
    <location>
        <begin position="1"/>
        <end position="43"/>
    </location>
</feature>
<dbReference type="Pfam" id="PF00180">
    <property type="entry name" value="Iso_dh"/>
    <property type="match status" value="1"/>
</dbReference>
<evidence type="ECO:0000256" key="1">
    <source>
        <dbReference type="ARBA" id="ARBA00007769"/>
    </source>
</evidence>
<dbReference type="SUPFAM" id="SSF53659">
    <property type="entry name" value="Isocitrate/Isopropylmalate dehydrogenase-like"/>
    <property type="match status" value="1"/>
</dbReference>
<sequence>NPSALILSGVLMLRHLGLDDYASRIHNAVKQTIQRGAAKTPDMG</sequence>
<accession>A0A9N9PH72</accession>
<feature type="non-terminal residue" evidence="4">
    <location>
        <position position="1"/>
    </location>
</feature>
<evidence type="ECO:0000256" key="2">
    <source>
        <dbReference type="ARBA" id="ARBA00022532"/>
    </source>
</evidence>
<keyword evidence="2" id="KW-0816">Tricarboxylic acid cycle</keyword>
<dbReference type="PANTHER" id="PTHR11835:SF42">
    <property type="entry name" value="ISOCITRATE DEHYDROGENASE [NAD] SUBUNIT BETA, MITOCHONDRIAL"/>
    <property type="match status" value="1"/>
</dbReference>
<evidence type="ECO:0000313" key="4">
    <source>
        <dbReference type="EMBL" id="CAG8826719.1"/>
    </source>
</evidence>
<dbReference type="GO" id="GO:0006099">
    <property type="term" value="P:tricarboxylic acid cycle"/>
    <property type="evidence" value="ECO:0007669"/>
    <property type="project" value="UniProtKB-KW"/>
</dbReference>
<keyword evidence="5" id="KW-1185">Reference proteome</keyword>
<feature type="non-terminal residue" evidence="4">
    <location>
        <position position="44"/>
    </location>
</feature>
<dbReference type="AlphaFoldDB" id="A0A9N9PH72"/>
<protein>
    <submittedName>
        <fullName evidence="4">26926_t:CDS:1</fullName>
    </submittedName>
</protein>
<gene>
    <name evidence="4" type="ORF">DERYTH_LOCUS28145</name>
</gene>
<reference evidence="4" key="1">
    <citation type="submission" date="2021-06" db="EMBL/GenBank/DDBJ databases">
        <authorList>
            <person name="Kallberg Y."/>
            <person name="Tangrot J."/>
            <person name="Rosling A."/>
        </authorList>
    </citation>
    <scope>NUCLEOTIDE SEQUENCE</scope>
    <source>
        <strain evidence="4">MA453B</strain>
    </source>
</reference>
<dbReference type="EMBL" id="CAJVPY010068447">
    <property type="protein sequence ID" value="CAG8826719.1"/>
    <property type="molecule type" value="Genomic_DNA"/>
</dbReference>
<dbReference type="Gene3D" id="3.40.718.10">
    <property type="entry name" value="Isopropylmalate Dehydrogenase"/>
    <property type="match status" value="1"/>
</dbReference>
<dbReference type="Proteomes" id="UP000789405">
    <property type="component" value="Unassembled WGS sequence"/>
</dbReference>
<dbReference type="GO" id="GO:0006102">
    <property type="term" value="P:isocitrate metabolic process"/>
    <property type="evidence" value="ECO:0007669"/>
    <property type="project" value="TreeGrafter"/>
</dbReference>
<evidence type="ECO:0000313" key="5">
    <source>
        <dbReference type="Proteomes" id="UP000789405"/>
    </source>
</evidence>
<proteinExistence type="inferred from homology"/>
<organism evidence="4 5">
    <name type="scientific">Dentiscutata erythropus</name>
    <dbReference type="NCBI Taxonomy" id="1348616"/>
    <lineage>
        <taxon>Eukaryota</taxon>
        <taxon>Fungi</taxon>
        <taxon>Fungi incertae sedis</taxon>
        <taxon>Mucoromycota</taxon>
        <taxon>Glomeromycotina</taxon>
        <taxon>Glomeromycetes</taxon>
        <taxon>Diversisporales</taxon>
        <taxon>Gigasporaceae</taxon>
        <taxon>Dentiscutata</taxon>
    </lineage>
</organism>
<dbReference type="InterPro" id="IPR024084">
    <property type="entry name" value="IsoPropMal-DH-like_dom"/>
</dbReference>
<dbReference type="PANTHER" id="PTHR11835">
    <property type="entry name" value="DECARBOXYLATING DEHYDROGENASES-ISOCITRATE, ISOPROPYLMALATE, TARTRATE"/>
    <property type="match status" value="1"/>
</dbReference>
<dbReference type="GO" id="GO:0005739">
    <property type="term" value="C:mitochondrion"/>
    <property type="evidence" value="ECO:0007669"/>
    <property type="project" value="TreeGrafter"/>
</dbReference>
<comment type="similarity">
    <text evidence="1">Belongs to the isocitrate and isopropylmalate dehydrogenases family.</text>
</comment>
<dbReference type="OrthoDB" id="419183at2759"/>
<name>A0A9N9PH72_9GLOM</name>
<comment type="caution">
    <text evidence="4">The sequence shown here is derived from an EMBL/GenBank/DDBJ whole genome shotgun (WGS) entry which is preliminary data.</text>
</comment>